<evidence type="ECO:0000256" key="2">
    <source>
        <dbReference type="ARBA" id="ARBA00022448"/>
    </source>
</evidence>
<keyword evidence="10" id="KW-0997">Cell inner membrane</keyword>
<organism evidence="13 14">
    <name type="scientific">Cereibacter changlensis JA139</name>
    <dbReference type="NCBI Taxonomy" id="1188249"/>
    <lineage>
        <taxon>Bacteria</taxon>
        <taxon>Pseudomonadati</taxon>
        <taxon>Pseudomonadota</taxon>
        <taxon>Alphaproteobacteria</taxon>
        <taxon>Rhodobacterales</taxon>
        <taxon>Paracoccaceae</taxon>
        <taxon>Cereibacter</taxon>
    </lineage>
</organism>
<evidence type="ECO:0000256" key="1">
    <source>
        <dbReference type="ARBA" id="ARBA00004651"/>
    </source>
</evidence>
<evidence type="ECO:0000256" key="6">
    <source>
        <dbReference type="ARBA" id="ARBA00022958"/>
    </source>
</evidence>
<reference evidence="13 14" key="1">
    <citation type="submission" date="2018-03" db="EMBL/GenBank/DDBJ databases">
        <title>Cereibacter changlensis.</title>
        <authorList>
            <person name="Meyer T.E."/>
            <person name="Miller S."/>
            <person name="Lodha T."/>
            <person name="Gandham S."/>
            <person name="Chintalapati S."/>
            <person name="Chintalapati V.R."/>
        </authorList>
    </citation>
    <scope>NUCLEOTIDE SEQUENCE [LARGE SCALE GENOMIC DNA]</scope>
    <source>
        <strain evidence="13 14">JA139</strain>
    </source>
</reference>
<dbReference type="OrthoDB" id="9810952at2"/>
<dbReference type="AlphaFoldDB" id="A0A2T4JTS3"/>
<feature type="binding site" evidence="11">
    <location>
        <position position="315"/>
    </location>
    <ligand>
        <name>K(+)</name>
        <dbReference type="ChEBI" id="CHEBI:29103"/>
    </ligand>
</feature>
<evidence type="ECO:0000256" key="9">
    <source>
        <dbReference type="ARBA" id="ARBA00023136"/>
    </source>
</evidence>
<feature type="transmembrane region" description="Helical" evidence="12">
    <location>
        <begin position="456"/>
        <end position="476"/>
    </location>
</feature>
<evidence type="ECO:0000256" key="7">
    <source>
        <dbReference type="ARBA" id="ARBA00022989"/>
    </source>
</evidence>
<keyword evidence="2 10" id="KW-0813">Transport</keyword>
<comment type="subcellular location">
    <subcellularLocation>
        <location evidence="10">Cell inner membrane</location>
        <topology evidence="10">Multi-pass membrane protein</topology>
    </subcellularLocation>
    <subcellularLocation>
        <location evidence="1">Cell membrane</location>
        <topology evidence="1">Multi-pass membrane protein</topology>
    </subcellularLocation>
</comment>
<comment type="caution">
    <text evidence="13">The sequence shown here is derived from an EMBL/GenBank/DDBJ whole genome shotgun (WGS) entry which is preliminary data.</text>
</comment>
<evidence type="ECO:0000256" key="8">
    <source>
        <dbReference type="ARBA" id="ARBA00023065"/>
    </source>
</evidence>
<dbReference type="PIRSF" id="PIRSF006247">
    <property type="entry name" value="TrkH"/>
    <property type="match status" value="1"/>
</dbReference>
<keyword evidence="9 10" id="KW-0472">Membrane</keyword>
<keyword evidence="6 10" id="KW-0630">Potassium</keyword>
<dbReference type="Proteomes" id="UP000241010">
    <property type="component" value="Unassembled WGS sequence"/>
</dbReference>
<feature type="transmembrane region" description="Helical" evidence="12">
    <location>
        <begin position="7"/>
        <end position="28"/>
    </location>
</feature>
<feature type="transmembrane region" description="Helical" evidence="12">
    <location>
        <begin position="351"/>
        <end position="370"/>
    </location>
</feature>
<dbReference type="GO" id="GO:0046872">
    <property type="term" value="F:metal ion binding"/>
    <property type="evidence" value="ECO:0007669"/>
    <property type="project" value="UniProtKB-KW"/>
</dbReference>
<evidence type="ECO:0000256" key="5">
    <source>
        <dbReference type="ARBA" id="ARBA00022692"/>
    </source>
</evidence>
<keyword evidence="11" id="KW-0479">Metal-binding</keyword>
<evidence type="ECO:0000313" key="14">
    <source>
        <dbReference type="Proteomes" id="UP000241010"/>
    </source>
</evidence>
<dbReference type="EMBL" id="PZKG01000056">
    <property type="protein sequence ID" value="PTE21309.1"/>
    <property type="molecule type" value="Genomic_DNA"/>
</dbReference>
<feature type="binding site" evidence="11">
    <location>
        <position position="113"/>
    </location>
    <ligand>
        <name>K(+)</name>
        <dbReference type="ChEBI" id="CHEBI:29103"/>
    </ligand>
</feature>
<dbReference type="GO" id="GO:0015379">
    <property type="term" value="F:potassium:chloride symporter activity"/>
    <property type="evidence" value="ECO:0007669"/>
    <property type="project" value="InterPro"/>
</dbReference>
<proteinExistence type="inferred from homology"/>
<feature type="transmembrane region" description="Helical" evidence="12">
    <location>
        <begin position="390"/>
        <end position="411"/>
    </location>
</feature>
<name>A0A2T4JTS3_9RHOB</name>
<feature type="transmembrane region" description="Helical" evidence="12">
    <location>
        <begin position="273"/>
        <end position="291"/>
    </location>
</feature>
<accession>A0A2T4JTS3</accession>
<comment type="similarity">
    <text evidence="10">Belongs to the TrkH potassium transport family.</text>
</comment>
<feature type="binding site" evidence="11">
    <location>
        <position position="220"/>
    </location>
    <ligand>
        <name>K(+)</name>
        <dbReference type="ChEBI" id="CHEBI:29103"/>
    </ligand>
</feature>
<evidence type="ECO:0000313" key="13">
    <source>
        <dbReference type="EMBL" id="PTE21309.1"/>
    </source>
</evidence>
<feature type="transmembrane region" description="Helical" evidence="12">
    <location>
        <begin position="71"/>
        <end position="92"/>
    </location>
</feature>
<feature type="transmembrane region" description="Helical" evidence="12">
    <location>
        <begin position="134"/>
        <end position="153"/>
    </location>
</feature>
<evidence type="ECO:0000256" key="10">
    <source>
        <dbReference type="PIRNR" id="PIRNR006247"/>
    </source>
</evidence>
<evidence type="ECO:0000256" key="12">
    <source>
        <dbReference type="SAM" id="Phobius"/>
    </source>
</evidence>
<keyword evidence="14" id="KW-1185">Reference proteome</keyword>
<feature type="binding site" evidence="11">
    <location>
        <position position="112"/>
    </location>
    <ligand>
        <name>K(+)</name>
        <dbReference type="ChEBI" id="CHEBI:29103"/>
    </ligand>
</feature>
<dbReference type="RefSeq" id="WP_107664351.1">
    <property type="nucleotide sequence ID" value="NZ_PZKG01000056.1"/>
</dbReference>
<evidence type="ECO:0000256" key="11">
    <source>
        <dbReference type="PIRSR" id="PIRSR006247-1"/>
    </source>
</evidence>
<feature type="transmembrane region" description="Helical" evidence="12">
    <location>
        <begin position="180"/>
        <end position="202"/>
    </location>
</feature>
<keyword evidence="4 10" id="KW-0633">Potassium transport</keyword>
<evidence type="ECO:0000256" key="3">
    <source>
        <dbReference type="ARBA" id="ARBA00022475"/>
    </source>
</evidence>
<feature type="transmembrane region" description="Helical" evidence="12">
    <location>
        <begin position="235"/>
        <end position="252"/>
    </location>
</feature>
<gene>
    <name evidence="13" type="ORF">C5F48_13000</name>
</gene>
<keyword evidence="3 10" id="KW-1003">Cell membrane</keyword>
<dbReference type="PANTHER" id="PTHR32024">
    <property type="entry name" value="TRK SYSTEM POTASSIUM UPTAKE PROTEIN TRKG-RELATED"/>
    <property type="match status" value="1"/>
</dbReference>
<dbReference type="PANTHER" id="PTHR32024:SF3">
    <property type="entry name" value="TRK SYSTEM POTASSIUM UPTAKE PROTEIN"/>
    <property type="match status" value="1"/>
</dbReference>
<feature type="transmembrane region" description="Helical" evidence="12">
    <location>
        <begin position="418"/>
        <end position="436"/>
    </location>
</feature>
<evidence type="ECO:0000256" key="4">
    <source>
        <dbReference type="ARBA" id="ARBA00022538"/>
    </source>
</evidence>
<keyword evidence="5 12" id="KW-0812">Transmembrane</keyword>
<dbReference type="InterPro" id="IPR003445">
    <property type="entry name" value="Cat_transpt"/>
</dbReference>
<keyword evidence="8 10" id="KW-0406">Ion transport</keyword>
<feature type="binding site" evidence="11">
    <location>
        <position position="431"/>
    </location>
    <ligand>
        <name>K(+)</name>
        <dbReference type="ChEBI" id="CHEBI:29103"/>
    </ligand>
</feature>
<sequence>MLDLRPVGFVVGLLVVVMGVSMMVPAAVDLALADPNGWDVLEAAILTLLAGSMVTLACANGVKGQLNLRQAFVLTFALWLALSFFGAMPFLFGAPRLGLTDALFESVSGITTTGSTVIVGLDGMPAGMNLWRGMMNWLGGLGIAFIAMIFLPVMRVGGMQFFRTEGFDTMGKVLPRATDIAWALLQVYVGLTAVCGLTYLALGMSVLDATVNAMATIATGGFSPADASFGKYPGAAEYAGALFMFLGSLPYIRFAQMVNGAPTALWRDAQLRALTRWLAYAVAMVVLWRLMTSDQAAEQVFREALFNVTSIFTGTGFFSGSFGGWGGFAMLVAFSVGMIGGCSGSSSGALSVFRVQVLFAAIVAQVRQIAAPHRVTAVRYDGRRVEDDVMNALILYVTSYVLTIGVLSVLMTLTGVDTLSALFGIWTSLGNIGYGYGPLVAPTGTFIDFPEAAKWLMIVAMLMGRLALLAVFVLVLPRFWRA</sequence>
<feature type="transmembrane region" description="Helical" evidence="12">
    <location>
        <begin position="311"/>
        <end position="339"/>
    </location>
</feature>
<feature type="transmembrane region" description="Helical" evidence="12">
    <location>
        <begin position="40"/>
        <end position="59"/>
    </location>
</feature>
<keyword evidence="7 12" id="KW-1133">Transmembrane helix</keyword>
<dbReference type="GO" id="GO:0005886">
    <property type="term" value="C:plasma membrane"/>
    <property type="evidence" value="ECO:0007669"/>
    <property type="project" value="UniProtKB-SubCell"/>
</dbReference>
<comment type="function">
    <text evidence="10">Low-affinity potassium transport system. Interacts with Trk system potassium uptake protein TrkA.</text>
</comment>
<dbReference type="InterPro" id="IPR004772">
    <property type="entry name" value="TrkH"/>
</dbReference>
<protein>
    <recommendedName>
        <fullName evidence="10">Trk system potassium uptake protein</fullName>
    </recommendedName>
</protein>
<dbReference type="Pfam" id="PF02386">
    <property type="entry name" value="TrkH"/>
    <property type="match status" value="1"/>
</dbReference>